<feature type="domain" description="Flavin reductase like" evidence="3">
    <location>
        <begin position="28"/>
        <end position="174"/>
    </location>
</feature>
<comment type="caution">
    <text evidence="4">The sequence shown here is derived from an EMBL/GenBank/DDBJ whole genome shotgun (WGS) entry which is preliminary data.</text>
</comment>
<comment type="similarity">
    <text evidence="1">Belongs to the non-flavoprotein flavin reductase family.</text>
</comment>
<dbReference type="OrthoDB" id="9792858at2"/>
<organism evidence="4 5">
    <name type="scientific">Rhodothalassium salexigens DSM 2132</name>
    <dbReference type="NCBI Taxonomy" id="1188247"/>
    <lineage>
        <taxon>Bacteria</taxon>
        <taxon>Pseudomonadati</taxon>
        <taxon>Pseudomonadota</taxon>
        <taxon>Alphaproteobacteria</taxon>
        <taxon>Rhodothalassiales</taxon>
        <taxon>Rhodothalassiaceae</taxon>
        <taxon>Rhodothalassium</taxon>
    </lineage>
</organism>
<evidence type="ECO:0000256" key="1">
    <source>
        <dbReference type="ARBA" id="ARBA00008898"/>
    </source>
</evidence>
<dbReference type="InParanoid" id="A0A4R2PIN9"/>
<keyword evidence="2" id="KW-0560">Oxidoreductase</keyword>
<dbReference type="InterPro" id="IPR002563">
    <property type="entry name" value="Flavin_Rdtase-like_dom"/>
</dbReference>
<name>A0A4R2PIN9_RHOSA</name>
<dbReference type="Proteomes" id="UP000295399">
    <property type="component" value="Unassembled WGS sequence"/>
</dbReference>
<evidence type="ECO:0000259" key="3">
    <source>
        <dbReference type="SMART" id="SM00903"/>
    </source>
</evidence>
<protein>
    <submittedName>
        <fullName evidence="4">Flavin reductase (DIM6/NTAB) family NADH-FMN oxidoreductase RutF</fullName>
    </submittedName>
</protein>
<dbReference type="SMART" id="SM00903">
    <property type="entry name" value="Flavin_Reduct"/>
    <property type="match status" value="1"/>
</dbReference>
<evidence type="ECO:0000313" key="5">
    <source>
        <dbReference type="Proteomes" id="UP000295399"/>
    </source>
</evidence>
<proteinExistence type="inferred from homology"/>
<dbReference type="FunCoup" id="A0A4R2PIN9">
    <property type="interactions" value="36"/>
</dbReference>
<dbReference type="GO" id="GO:0042602">
    <property type="term" value="F:riboflavin reductase (NADPH) activity"/>
    <property type="evidence" value="ECO:0007669"/>
    <property type="project" value="TreeGrafter"/>
</dbReference>
<accession>A0A4R2PIN9</accession>
<dbReference type="PANTHER" id="PTHR30466:SF11">
    <property type="entry name" value="FLAVIN-DEPENDENT MONOOXYGENASE, REDUCTASE SUBUNIT HSAB"/>
    <property type="match status" value="1"/>
</dbReference>
<dbReference type="InterPro" id="IPR012349">
    <property type="entry name" value="Split_barrel_FMN-bd"/>
</dbReference>
<evidence type="ECO:0000313" key="4">
    <source>
        <dbReference type="EMBL" id="TCP35343.1"/>
    </source>
</evidence>
<sequence length="176" mass="18327">MLKAVDDMPFHPLTDPGEADLRAYRNALGRYPTGVAIVIAGGGGYQPVGITINSFASVSLDPPLVLWSVERSSSAVDAFTHAPGFTISILAADQGAIARQFATSKHSPAERLIGAPLADGPGGVPMVEDAAARFDCHLEATFPGGDHVIIVGRVHHFDYDDGQTLLFQDGGFGAAG</sequence>
<dbReference type="SUPFAM" id="SSF50475">
    <property type="entry name" value="FMN-binding split barrel"/>
    <property type="match status" value="1"/>
</dbReference>
<gene>
    <name evidence="4" type="ORF">EV659_104195</name>
</gene>
<keyword evidence="5" id="KW-1185">Reference proteome</keyword>
<evidence type="ECO:0000256" key="2">
    <source>
        <dbReference type="ARBA" id="ARBA00023002"/>
    </source>
</evidence>
<dbReference type="RefSeq" id="WP_132708237.1">
    <property type="nucleotide sequence ID" value="NZ_NRRX01000003.1"/>
</dbReference>
<dbReference type="Gene3D" id="2.30.110.10">
    <property type="entry name" value="Electron Transport, Fmn-binding Protein, Chain A"/>
    <property type="match status" value="1"/>
</dbReference>
<dbReference type="GO" id="GO:0010181">
    <property type="term" value="F:FMN binding"/>
    <property type="evidence" value="ECO:0007669"/>
    <property type="project" value="InterPro"/>
</dbReference>
<dbReference type="PANTHER" id="PTHR30466">
    <property type="entry name" value="FLAVIN REDUCTASE"/>
    <property type="match status" value="1"/>
</dbReference>
<dbReference type="Pfam" id="PF01613">
    <property type="entry name" value="Flavin_Reduct"/>
    <property type="match status" value="1"/>
</dbReference>
<reference evidence="4 5" key="1">
    <citation type="submission" date="2019-03" db="EMBL/GenBank/DDBJ databases">
        <title>Genomic Encyclopedia of Type Strains, Phase IV (KMG-IV): sequencing the most valuable type-strain genomes for metagenomic binning, comparative biology and taxonomic classification.</title>
        <authorList>
            <person name="Goeker M."/>
        </authorList>
    </citation>
    <scope>NUCLEOTIDE SEQUENCE [LARGE SCALE GENOMIC DNA]</scope>
    <source>
        <strain evidence="4 5">DSM 2132</strain>
    </source>
</reference>
<dbReference type="AlphaFoldDB" id="A0A4R2PIN9"/>
<dbReference type="EMBL" id="SLXO01000004">
    <property type="protein sequence ID" value="TCP35343.1"/>
    <property type="molecule type" value="Genomic_DNA"/>
</dbReference>
<dbReference type="InterPro" id="IPR050268">
    <property type="entry name" value="NADH-dep_flavin_reductase"/>
</dbReference>